<feature type="binding site" evidence="11">
    <location>
        <position position="75"/>
    </location>
    <ligand>
        <name>Mg(2+)</name>
        <dbReference type="ChEBI" id="CHEBI:18420"/>
    </ligand>
</feature>
<dbReference type="SUPFAM" id="SSF52540">
    <property type="entry name" value="P-loop containing nucleoside triphosphate hydrolases"/>
    <property type="match status" value="1"/>
</dbReference>
<comment type="catalytic activity">
    <reaction evidence="11">
        <text>UTP + NH4(+) + ATP = CTP + ADP + phosphate + 2 H(+)</text>
        <dbReference type="Rhea" id="RHEA:16597"/>
        <dbReference type="ChEBI" id="CHEBI:15378"/>
        <dbReference type="ChEBI" id="CHEBI:28938"/>
        <dbReference type="ChEBI" id="CHEBI:30616"/>
        <dbReference type="ChEBI" id="CHEBI:37563"/>
        <dbReference type="ChEBI" id="CHEBI:43474"/>
        <dbReference type="ChEBI" id="CHEBI:46398"/>
        <dbReference type="ChEBI" id="CHEBI:456216"/>
    </reaction>
</comment>
<dbReference type="NCBIfam" id="NF003792">
    <property type="entry name" value="PRK05380.1"/>
    <property type="match status" value="1"/>
</dbReference>
<feature type="active site" description="Nucleophile; for glutamine hydrolysis" evidence="11">
    <location>
        <position position="391"/>
    </location>
</feature>
<dbReference type="InterPro" id="IPR017456">
    <property type="entry name" value="CTP_synthase_N"/>
</dbReference>
<dbReference type="CDD" id="cd01746">
    <property type="entry name" value="GATase1_CTP_Synthase"/>
    <property type="match status" value="1"/>
</dbReference>
<dbReference type="EMBL" id="MFUU01000004">
    <property type="protein sequence ID" value="OGI86342.1"/>
    <property type="molecule type" value="Genomic_DNA"/>
</dbReference>
<keyword evidence="3 11" id="KW-0436">Ligase</keyword>
<feature type="binding site" evidence="11">
    <location>
        <position position="475"/>
    </location>
    <ligand>
        <name>L-glutamine</name>
        <dbReference type="ChEBI" id="CHEBI:58359"/>
    </ligand>
</feature>
<dbReference type="Pfam" id="PF06418">
    <property type="entry name" value="CTP_synth_N"/>
    <property type="match status" value="1"/>
</dbReference>
<evidence type="ECO:0000256" key="11">
    <source>
        <dbReference type="HAMAP-Rule" id="MF_01227"/>
    </source>
</evidence>
<feature type="binding site" evidence="11">
    <location>
        <position position="145"/>
    </location>
    <ligand>
        <name>Mg(2+)</name>
        <dbReference type="ChEBI" id="CHEBI:18420"/>
    </ligand>
</feature>
<organism evidence="14 15">
    <name type="scientific">Candidatus Nomurabacteria bacterium RIFCSPLOWO2_01_FULL_39_17</name>
    <dbReference type="NCBI Taxonomy" id="1801770"/>
    <lineage>
        <taxon>Bacteria</taxon>
        <taxon>Candidatus Nomuraibacteriota</taxon>
    </lineage>
</organism>
<dbReference type="UniPathway" id="UPA00159">
    <property type="reaction ID" value="UER00277"/>
</dbReference>
<evidence type="ECO:0000256" key="7">
    <source>
        <dbReference type="ARBA" id="ARBA00022842"/>
    </source>
</evidence>
<comment type="activity regulation">
    <text evidence="11">Allosterically activated by GTP, when glutamine is the substrate; GTP has no effect on the reaction when ammonia is the substrate. The allosteric effector GTP functions by stabilizing the protein conformation that binds the tetrahedral intermediate(s) formed during glutamine hydrolysis. Inhibited by the product CTP, via allosteric rather than competitive inhibition.</text>
</comment>
<dbReference type="InterPro" id="IPR033828">
    <property type="entry name" value="GATase1_CTP_Synthase"/>
</dbReference>
<evidence type="ECO:0000313" key="14">
    <source>
        <dbReference type="EMBL" id="OGI86342.1"/>
    </source>
</evidence>
<feature type="binding site" evidence="11">
    <location>
        <position position="228"/>
    </location>
    <ligand>
        <name>CTP</name>
        <dbReference type="ChEBI" id="CHEBI:37563"/>
        <note>allosteric inhibitor</note>
    </ligand>
</feature>
<comment type="catalytic activity">
    <reaction evidence="11">
        <text>L-glutamine + H2O = L-glutamate + NH4(+)</text>
        <dbReference type="Rhea" id="RHEA:15889"/>
        <dbReference type="ChEBI" id="CHEBI:15377"/>
        <dbReference type="ChEBI" id="CHEBI:28938"/>
        <dbReference type="ChEBI" id="CHEBI:29985"/>
        <dbReference type="ChEBI" id="CHEBI:58359"/>
    </reaction>
</comment>
<dbReference type="InterPro" id="IPR029062">
    <property type="entry name" value="Class_I_gatase-like"/>
</dbReference>
<keyword evidence="8 11" id="KW-0315">Glutamine amidotransferase</keyword>
<feature type="binding site" evidence="11">
    <location>
        <position position="17"/>
    </location>
    <ligand>
        <name>UTP</name>
        <dbReference type="ChEBI" id="CHEBI:46398"/>
    </ligand>
</feature>
<dbReference type="GO" id="GO:0044210">
    <property type="term" value="P:'de novo' CTP biosynthetic process"/>
    <property type="evidence" value="ECO:0007669"/>
    <property type="project" value="UniProtKB-UniRule"/>
</dbReference>
<keyword evidence="4 11" id="KW-0479">Metal-binding</keyword>
<feature type="region of interest" description="Amidoligase domain" evidence="11">
    <location>
        <begin position="1"/>
        <end position="271"/>
    </location>
</feature>
<comment type="caution">
    <text evidence="14">The sequence shown here is derived from an EMBL/GenBank/DDBJ whole genome shotgun (WGS) entry which is preliminary data.</text>
</comment>
<dbReference type="PANTHER" id="PTHR11550:SF0">
    <property type="entry name" value="CTP SYNTHASE-RELATED"/>
    <property type="match status" value="1"/>
</dbReference>
<dbReference type="HAMAP" id="MF_01227">
    <property type="entry name" value="PyrG"/>
    <property type="match status" value="1"/>
</dbReference>
<evidence type="ECO:0000256" key="6">
    <source>
        <dbReference type="ARBA" id="ARBA00022840"/>
    </source>
</evidence>
<feature type="binding site" evidence="11">
    <location>
        <position position="75"/>
    </location>
    <ligand>
        <name>ATP</name>
        <dbReference type="ChEBI" id="CHEBI:30616"/>
    </ligand>
</feature>
<feature type="binding site" evidence="11">
    <location>
        <begin position="192"/>
        <end position="197"/>
    </location>
    <ligand>
        <name>UTP</name>
        <dbReference type="ChEBI" id="CHEBI:46398"/>
    </ligand>
</feature>
<comment type="catalytic activity">
    <reaction evidence="10 11">
        <text>UTP + L-glutamine + ATP + H2O = CTP + L-glutamate + ADP + phosphate + 2 H(+)</text>
        <dbReference type="Rhea" id="RHEA:26426"/>
        <dbReference type="ChEBI" id="CHEBI:15377"/>
        <dbReference type="ChEBI" id="CHEBI:15378"/>
        <dbReference type="ChEBI" id="CHEBI:29985"/>
        <dbReference type="ChEBI" id="CHEBI:30616"/>
        <dbReference type="ChEBI" id="CHEBI:37563"/>
        <dbReference type="ChEBI" id="CHEBI:43474"/>
        <dbReference type="ChEBI" id="CHEBI:46398"/>
        <dbReference type="ChEBI" id="CHEBI:58359"/>
        <dbReference type="ChEBI" id="CHEBI:456216"/>
        <dbReference type="EC" id="6.3.4.2"/>
    </reaction>
</comment>
<evidence type="ECO:0000259" key="12">
    <source>
        <dbReference type="Pfam" id="PF00117"/>
    </source>
</evidence>
<dbReference type="EC" id="6.3.4.2" evidence="11"/>
<protein>
    <recommendedName>
        <fullName evidence="11">CTP synthase</fullName>
        <ecNumber evidence="11">6.3.4.2</ecNumber>
    </recommendedName>
    <alternativeName>
        <fullName evidence="11">Cytidine 5'-triphosphate synthase</fullName>
    </alternativeName>
    <alternativeName>
        <fullName evidence="11">Cytidine triphosphate synthetase</fullName>
        <shortName evidence="11">CTP synthetase</shortName>
        <shortName evidence="11">CTPS</shortName>
    </alternativeName>
    <alternativeName>
        <fullName evidence="11">UTP--ammonia ligase</fullName>
    </alternativeName>
</protein>
<proteinExistence type="inferred from homology"/>
<feature type="domain" description="Glutamine amidotransferase" evidence="12">
    <location>
        <begin position="311"/>
        <end position="541"/>
    </location>
</feature>
<dbReference type="GO" id="GO:0046872">
    <property type="term" value="F:metal ion binding"/>
    <property type="evidence" value="ECO:0007669"/>
    <property type="project" value="UniProtKB-KW"/>
</dbReference>
<reference evidence="14 15" key="1">
    <citation type="journal article" date="2016" name="Nat. Commun.">
        <title>Thousands of microbial genomes shed light on interconnected biogeochemical processes in an aquifer system.</title>
        <authorList>
            <person name="Anantharaman K."/>
            <person name="Brown C.T."/>
            <person name="Hug L.A."/>
            <person name="Sharon I."/>
            <person name="Castelle C.J."/>
            <person name="Probst A.J."/>
            <person name="Thomas B.C."/>
            <person name="Singh A."/>
            <person name="Wilkins M.J."/>
            <person name="Karaoz U."/>
            <person name="Brodie E.L."/>
            <person name="Williams K.H."/>
            <person name="Hubbard S.S."/>
            <person name="Banfield J.F."/>
        </authorList>
    </citation>
    <scope>NUCLEOTIDE SEQUENCE [LARGE SCALE GENOMIC DNA]</scope>
</reference>
<feature type="active site" evidence="11">
    <location>
        <position position="524"/>
    </location>
</feature>
<comment type="subunit">
    <text evidence="11">Homotetramer.</text>
</comment>
<dbReference type="AlphaFoldDB" id="A0A1F6WWU2"/>
<dbReference type="GO" id="GO:0004359">
    <property type="term" value="F:glutaminase activity"/>
    <property type="evidence" value="ECO:0007669"/>
    <property type="project" value="RHEA"/>
</dbReference>
<keyword evidence="7 11" id="KW-0460">Magnesium</keyword>
<evidence type="ECO:0000313" key="15">
    <source>
        <dbReference type="Proteomes" id="UP000179352"/>
    </source>
</evidence>
<comment type="miscellaneous">
    <text evidence="11">CTPSs have evolved a hybrid strategy for distinguishing between UTP and CTP. The overlapping regions of the product feedback inhibitory and substrate sites recognize a common feature in both compounds, the triphosphate moiety. To differentiate isosteric substrate and product pyrimidine rings, an additional pocket far from the expected kinase/ligase catalytic site, specifically recognizes the cytosine and ribose portions of the product inhibitor.</text>
</comment>
<evidence type="ECO:0000256" key="5">
    <source>
        <dbReference type="ARBA" id="ARBA00022741"/>
    </source>
</evidence>
<dbReference type="InterPro" id="IPR027417">
    <property type="entry name" value="P-loop_NTPase"/>
</dbReference>
<dbReference type="InterPro" id="IPR017926">
    <property type="entry name" value="GATASE"/>
</dbReference>
<name>A0A1F6WWU2_9BACT</name>
<feature type="binding site" evidence="11">
    <location>
        <begin position="18"/>
        <end position="23"/>
    </location>
    <ligand>
        <name>ATP</name>
        <dbReference type="ChEBI" id="CHEBI:30616"/>
    </ligand>
</feature>
<comment type="similarity">
    <text evidence="2 11">Belongs to the CTP synthase family.</text>
</comment>
<feature type="binding site" evidence="11">
    <location>
        <begin position="392"/>
        <end position="395"/>
    </location>
    <ligand>
        <name>L-glutamine</name>
        <dbReference type="ChEBI" id="CHEBI:58359"/>
    </ligand>
</feature>
<keyword evidence="6 11" id="KW-0067">ATP-binding</keyword>
<feature type="domain" description="CTP synthase N-terminal" evidence="13">
    <location>
        <begin position="7"/>
        <end position="271"/>
    </location>
</feature>
<evidence type="ECO:0000256" key="8">
    <source>
        <dbReference type="ARBA" id="ARBA00022962"/>
    </source>
</evidence>
<dbReference type="STRING" id="1801770.A3A01_02145"/>
<dbReference type="NCBIfam" id="TIGR00337">
    <property type="entry name" value="PyrG"/>
    <property type="match status" value="1"/>
</dbReference>
<dbReference type="FunFam" id="3.40.50.300:FF:000009">
    <property type="entry name" value="CTP synthase"/>
    <property type="match status" value="1"/>
</dbReference>
<accession>A0A1F6WWU2</accession>
<dbReference type="FunFam" id="3.40.50.880:FF:000002">
    <property type="entry name" value="CTP synthase"/>
    <property type="match status" value="1"/>
</dbReference>
<feature type="binding site" evidence="11">
    <location>
        <position position="415"/>
    </location>
    <ligand>
        <name>L-glutamine</name>
        <dbReference type="ChEBI" id="CHEBI:58359"/>
    </ligand>
</feature>
<evidence type="ECO:0000256" key="3">
    <source>
        <dbReference type="ARBA" id="ARBA00022598"/>
    </source>
</evidence>
<gene>
    <name evidence="11" type="primary">pyrG</name>
    <name evidence="14" type="ORF">A3A01_02145</name>
</gene>
<evidence type="ECO:0000256" key="9">
    <source>
        <dbReference type="ARBA" id="ARBA00022975"/>
    </source>
</evidence>
<feature type="binding site" evidence="11">
    <location>
        <begin position="192"/>
        <end position="197"/>
    </location>
    <ligand>
        <name>CTP</name>
        <dbReference type="ChEBI" id="CHEBI:37563"/>
        <note>allosteric inhibitor</note>
    </ligand>
</feature>
<evidence type="ECO:0000256" key="1">
    <source>
        <dbReference type="ARBA" id="ARBA00005171"/>
    </source>
</evidence>
<comment type="pathway">
    <text evidence="1 11">Pyrimidine metabolism; CTP biosynthesis via de novo pathway; CTP from UDP: step 2/2.</text>
</comment>
<feature type="active site" evidence="11">
    <location>
        <position position="522"/>
    </location>
</feature>
<dbReference type="Pfam" id="PF00117">
    <property type="entry name" value="GATase"/>
    <property type="match status" value="1"/>
</dbReference>
<dbReference type="PROSITE" id="PS51273">
    <property type="entry name" value="GATASE_TYPE_1"/>
    <property type="match status" value="1"/>
</dbReference>
<dbReference type="GO" id="GO:0097268">
    <property type="term" value="C:cytoophidium"/>
    <property type="evidence" value="ECO:0007669"/>
    <property type="project" value="UniProtKB-ARBA"/>
</dbReference>
<evidence type="ECO:0000256" key="10">
    <source>
        <dbReference type="ARBA" id="ARBA00047781"/>
    </source>
</evidence>
<dbReference type="InterPro" id="IPR004468">
    <property type="entry name" value="CTP_synthase"/>
</dbReference>
<dbReference type="PANTHER" id="PTHR11550">
    <property type="entry name" value="CTP SYNTHASE"/>
    <property type="match status" value="1"/>
</dbReference>
<dbReference type="GO" id="GO:0003883">
    <property type="term" value="F:CTP synthase activity"/>
    <property type="evidence" value="ECO:0007669"/>
    <property type="project" value="UniProtKB-UniRule"/>
</dbReference>
<comment type="function">
    <text evidence="11">Catalyzes the ATP-dependent amination of UTP to CTP with either L-glutamine or ammonia as the source of nitrogen. Regulates intracellular CTP levels through interactions with the four ribonucleotide triphosphates.</text>
</comment>
<evidence type="ECO:0000256" key="4">
    <source>
        <dbReference type="ARBA" id="ARBA00022723"/>
    </source>
</evidence>
<dbReference type="GO" id="GO:0042802">
    <property type="term" value="F:identical protein binding"/>
    <property type="evidence" value="ECO:0007669"/>
    <property type="project" value="TreeGrafter"/>
</dbReference>
<dbReference type="SUPFAM" id="SSF52317">
    <property type="entry name" value="Class I glutamine amidotransferase-like"/>
    <property type="match status" value="1"/>
</dbReference>
<feature type="binding site" evidence="11">
    <location>
        <position position="228"/>
    </location>
    <ligand>
        <name>UTP</name>
        <dbReference type="ChEBI" id="CHEBI:46398"/>
    </ligand>
</feature>
<comment type="caution">
    <text evidence="11">Lacks conserved residue(s) required for the propagation of feature annotation.</text>
</comment>
<feature type="binding site" evidence="11">
    <location>
        <position position="364"/>
    </location>
    <ligand>
        <name>L-glutamine</name>
        <dbReference type="ChEBI" id="CHEBI:58359"/>
    </ligand>
</feature>
<feature type="binding site" evidence="11">
    <location>
        <position position="246"/>
    </location>
    <ligand>
        <name>ATP</name>
        <dbReference type="ChEBI" id="CHEBI:30616"/>
    </ligand>
</feature>
<dbReference type="GO" id="GO:0005524">
    <property type="term" value="F:ATP binding"/>
    <property type="evidence" value="ECO:0007669"/>
    <property type="project" value="UniProtKB-KW"/>
</dbReference>
<dbReference type="Gene3D" id="3.40.50.880">
    <property type="match status" value="1"/>
</dbReference>
<evidence type="ECO:0000256" key="2">
    <source>
        <dbReference type="ARBA" id="ARBA00007533"/>
    </source>
</evidence>
<feature type="binding site" evidence="11">
    <location>
        <position position="17"/>
    </location>
    <ligand>
        <name>CTP</name>
        <dbReference type="ChEBI" id="CHEBI:37563"/>
        <note>allosteric inhibitor</note>
    </ligand>
</feature>
<dbReference type="Gene3D" id="3.40.50.300">
    <property type="entry name" value="P-loop containing nucleotide triphosphate hydrolases"/>
    <property type="match status" value="1"/>
</dbReference>
<evidence type="ECO:0000259" key="13">
    <source>
        <dbReference type="Pfam" id="PF06418"/>
    </source>
</evidence>
<dbReference type="Proteomes" id="UP000179352">
    <property type="component" value="Unassembled WGS sequence"/>
</dbReference>
<sequence>MKKKKTKYIFVVGGVMSGVGKGIASASIGKILQSRGIEVTALKIDPYVNVDAGTMNPTEHGEVFVLNDGTECDQDMGNYERFLNRDLSQTNYMTTGSVYLSVIQRERNLEFGGKQVEVVPRIPLEIIERINKAITKAKAEVAITEIGGTVGEYENILFLEAVRMLKIKNPEDVLLVLVSHVPALGAGGNELKTKPTQHAVRSLNAVGLNPDIILARAHIPMDKKRKEKIEFMCSLQKGDVISAPNVKNIYEVPINFENDGLADRIFKKLKIKPRQKDMKEWRTMVKKMQNAKKTIRIGIVGKYFGTGEFVLEDSYISVIEAIKHASGAHGSRSDIQWVNSEQFEKNPSSLKELKEFDGIIVPGGFGSRGVEGKISVVKYCRENKIPYFGLCYGMQLAVVEFARNVVGMKGANTTEINPKTPYPVIDIMPEQKKNLKEKNYGATMRLGAYPANLKKGSIAETSYDMSKISERHRHRYEVNPLFIDKMVKAGLTFSGSSPNGEFMEIAELPRNIHPFFLGTQFHPELKSRPLSPHPLFLTFIKACLPAGRPVSKIKK</sequence>
<dbReference type="GO" id="GO:0019856">
    <property type="term" value="P:pyrimidine nucleobase biosynthetic process"/>
    <property type="evidence" value="ECO:0007669"/>
    <property type="project" value="TreeGrafter"/>
</dbReference>
<keyword evidence="5 11" id="KW-0547">Nucleotide-binding</keyword>
<keyword evidence="9 11" id="KW-0665">Pyrimidine biosynthesis</keyword>